<dbReference type="Proteomes" id="UP000789366">
    <property type="component" value="Unassembled WGS sequence"/>
</dbReference>
<name>A0ACA9QUB5_9GLOM</name>
<evidence type="ECO:0000313" key="1">
    <source>
        <dbReference type="EMBL" id="CAG8764252.1"/>
    </source>
</evidence>
<keyword evidence="2" id="KW-1185">Reference proteome</keyword>
<accession>A0ACA9QUB5</accession>
<evidence type="ECO:0000313" key="2">
    <source>
        <dbReference type="Proteomes" id="UP000789366"/>
    </source>
</evidence>
<reference evidence="1" key="1">
    <citation type="submission" date="2021-06" db="EMBL/GenBank/DDBJ databases">
        <authorList>
            <person name="Kallberg Y."/>
            <person name="Tangrot J."/>
            <person name="Rosling A."/>
        </authorList>
    </citation>
    <scope>NUCLEOTIDE SEQUENCE</scope>
    <source>
        <strain evidence="1">28 12/20/2015</strain>
    </source>
</reference>
<dbReference type="EMBL" id="CAJVPW010050115">
    <property type="protein sequence ID" value="CAG8764252.1"/>
    <property type="molecule type" value="Genomic_DNA"/>
</dbReference>
<comment type="caution">
    <text evidence="1">The sequence shown here is derived from an EMBL/GenBank/DDBJ whole genome shotgun (WGS) entry which is preliminary data.</text>
</comment>
<proteinExistence type="predicted"/>
<organism evidence="1 2">
    <name type="scientific">Cetraspora pellucida</name>
    <dbReference type="NCBI Taxonomy" id="1433469"/>
    <lineage>
        <taxon>Eukaryota</taxon>
        <taxon>Fungi</taxon>
        <taxon>Fungi incertae sedis</taxon>
        <taxon>Mucoromycota</taxon>
        <taxon>Glomeromycotina</taxon>
        <taxon>Glomeromycetes</taxon>
        <taxon>Diversisporales</taxon>
        <taxon>Gigasporaceae</taxon>
        <taxon>Cetraspora</taxon>
    </lineage>
</organism>
<protein>
    <submittedName>
        <fullName evidence="1">4246_t:CDS:1</fullName>
    </submittedName>
</protein>
<feature type="non-terminal residue" evidence="1">
    <location>
        <position position="204"/>
    </location>
</feature>
<sequence>MSQFNKESKKEIPEADREIICFLKQLNYSTHEIGKLIGVESSTVSKTWKRKEETGSIKDRKRSGRSRILSANDEKELLDILSSKKGLSASELHFNYTTQKNKHISKETIRNVLKNNNYTSYIKPKKPFLSKNSKIERYKFAKDHLNWTANDWKKVIFSDEKLAENLEHLWNQVKRIWGTIDINIINNLYESMPERIAAVYKQEG</sequence>
<gene>
    <name evidence="1" type="ORF">SPELUC_LOCUS15341</name>
</gene>